<dbReference type="RefSeq" id="WP_110484971.1">
    <property type="nucleotide sequence ID" value="NZ_QJVC01000006.1"/>
</dbReference>
<dbReference type="AlphaFoldDB" id="A0A2V5JG20"/>
<reference evidence="1 2" key="1">
    <citation type="submission" date="2018-05" db="EMBL/GenBank/DDBJ databases">
        <title>Genetic diversity of glacier-inhabiting Cryobacterium bacteria in China and description of Cryobacterium mengkeensis sp. nov. and Arthrobacter glacialis sp. nov.</title>
        <authorList>
            <person name="Liu Q."/>
            <person name="Xin Y.-H."/>
        </authorList>
    </citation>
    <scope>NUCLEOTIDE SEQUENCE [LARGE SCALE GENOMIC DNA]</scope>
    <source>
        <strain evidence="1 2">B7</strain>
    </source>
</reference>
<dbReference type="InterPro" id="IPR007351">
    <property type="entry name" value="YjbR"/>
</dbReference>
<keyword evidence="2" id="KW-1185">Reference proteome</keyword>
<dbReference type="SUPFAM" id="SSF142906">
    <property type="entry name" value="YjbR-like"/>
    <property type="match status" value="1"/>
</dbReference>
<organism evidence="1 2">
    <name type="scientific">Arthrobacter psychrolactophilus</name>
    <dbReference type="NCBI Taxonomy" id="92442"/>
    <lineage>
        <taxon>Bacteria</taxon>
        <taxon>Bacillati</taxon>
        <taxon>Actinomycetota</taxon>
        <taxon>Actinomycetes</taxon>
        <taxon>Micrococcales</taxon>
        <taxon>Micrococcaceae</taxon>
        <taxon>Arthrobacter</taxon>
    </lineage>
</organism>
<sequence length="117" mass="13254">MQGDALQEHARNIAAALKYVTSGHPFTPHLEVWKVQEKVFLIVTDDDPNLQIITVKVDPLHGDALRRDFDTITVGRYFNKQHWISVGPGSGITKKLIGDLVHDSYDLAHDRDRQRNA</sequence>
<dbReference type="InterPro" id="IPR058532">
    <property type="entry name" value="YjbR/MT2646/Rv2570-like"/>
</dbReference>
<evidence type="ECO:0000313" key="1">
    <source>
        <dbReference type="EMBL" id="PYI38657.1"/>
    </source>
</evidence>
<dbReference type="PANTHER" id="PTHR35145">
    <property type="entry name" value="CYTOPLASMIC PROTEIN-RELATED"/>
    <property type="match status" value="1"/>
</dbReference>
<name>A0A2V5JG20_9MICC</name>
<protein>
    <submittedName>
        <fullName evidence="1">Cytoplasmic protein</fullName>
    </submittedName>
</protein>
<dbReference type="Proteomes" id="UP000247980">
    <property type="component" value="Unassembled WGS sequence"/>
</dbReference>
<dbReference type="OrthoDB" id="3194910at2"/>
<accession>A0A2V5JG20</accession>
<dbReference type="EMBL" id="QJVC01000006">
    <property type="protein sequence ID" value="PYI38657.1"/>
    <property type="molecule type" value="Genomic_DNA"/>
</dbReference>
<proteinExistence type="predicted"/>
<comment type="caution">
    <text evidence="1">The sequence shown here is derived from an EMBL/GenBank/DDBJ whole genome shotgun (WGS) entry which is preliminary data.</text>
</comment>
<gene>
    <name evidence="1" type="ORF">CVS30_08845</name>
</gene>
<dbReference type="PANTHER" id="PTHR35145:SF1">
    <property type="entry name" value="CYTOPLASMIC PROTEIN"/>
    <property type="match status" value="1"/>
</dbReference>
<dbReference type="Pfam" id="PF04237">
    <property type="entry name" value="YjbR"/>
    <property type="match status" value="1"/>
</dbReference>
<evidence type="ECO:0000313" key="2">
    <source>
        <dbReference type="Proteomes" id="UP000247980"/>
    </source>
</evidence>
<dbReference type="InterPro" id="IPR038056">
    <property type="entry name" value="YjbR-like_sf"/>
</dbReference>
<dbReference type="Gene3D" id="3.90.1150.30">
    <property type="match status" value="1"/>
</dbReference>